<evidence type="ECO:0000256" key="4">
    <source>
        <dbReference type="ARBA" id="ARBA00022640"/>
    </source>
</evidence>
<dbReference type="Pfam" id="PF04983">
    <property type="entry name" value="RNA_pol_Rpb1_3"/>
    <property type="match status" value="1"/>
</dbReference>
<dbReference type="GO" id="GO:0008270">
    <property type="term" value="F:zinc ion binding"/>
    <property type="evidence" value="ECO:0007669"/>
    <property type="project" value="UniProtKB-UniRule"/>
</dbReference>
<organism evidence="13">
    <name type="scientific">Prasiolopsis wulf-kochii</name>
    <dbReference type="NCBI Taxonomy" id="3239232"/>
    <lineage>
        <taxon>Eukaryota</taxon>
        <taxon>Viridiplantae</taxon>
        <taxon>Chlorophyta</taxon>
        <taxon>core chlorophytes</taxon>
        <taxon>Trebouxiophyceae</taxon>
        <taxon>Prasiolales</taxon>
        <taxon>Prasiolaceae</taxon>
        <taxon>Prasiolopsis</taxon>
    </lineage>
</organism>
<dbReference type="EC" id="2.7.7.6" evidence="9"/>
<geneLocation type="chloroplast" evidence="13"/>
<gene>
    <name evidence="9 13" type="primary">rpoC1</name>
</gene>
<feature type="binding site" evidence="9">
    <location>
        <position position="94"/>
    </location>
    <ligand>
        <name>Zn(2+)</name>
        <dbReference type="ChEBI" id="CHEBI:29105"/>
    </ligand>
</feature>
<dbReference type="HAMAP" id="MF_01323">
    <property type="entry name" value="RNApol_bact_RpoC1"/>
    <property type="match status" value="1"/>
</dbReference>
<comment type="subunit">
    <text evidence="9">In plastids the minimal PEP RNA polymerase catalytic core is composed of four subunits: alpha, beta, beta', and beta''. When a (nuclear-encoded) sigma factor is associated with the core the holoenzyme is formed, which can initiate transcription.</text>
</comment>
<dbReference type="SUPFAM" id="SSF64484">
    <property type="entry name" value="beta and beta-prime subunits of DNA dependent RNA-polymerase"/>
    <property type="match status" value="1"/>
</dbReference>
<dbReference type="Gene3D" id="1.10.274.100">
    <property type="entry name" value="RNA polymerase Rpb1, domain 3"/>
    <property type="match status" value="2"/>
</dbReference>
<protein>
    <recommendedName>
        <fullName evidence="9">DNA-directed RNA polymerase subunit beta'</fullName>
        <ecNumber evidence="9">2.7.7.6</ecNumber>
    </recommendedName>
    <alternativeName>
        <fullName evidence="9">PEP</fullName>
    </alternativeName>
    <alternativeName>
        <fullName evidence="9">Plastid-encoded RNA polymerase subunit beta'</fullName>
        <shortName evidence="9">RNA polymerase subunit beta'</shortName>
    </alternativeName>
</protein>
<feature type="binding site" evidence="9">
    <location>
        <position position="1327"/>
    </location>
    <ligand>
        <name>Mg(2+)</name>
        <dbReference type="ChEBI" id="CHEBI:18420"/>
    </ligand>
</feature>
<evidence type="ECO:0000256" key="1">
    <source>
        <dbReference type="ARBA" id="ARBA00004026"/>
    </source>
</evidence>
<dbReference type="GO" id="GO:0000287">
    <property type="term" value="F:magnesium ion binding"/>
    <property type="evidence" value="ECO:0007669"/>
    <property type="project" value="UniProtKB-UniRule"/>
</dbReference>
<dbReference type="PANTHER" id="PTHR19376:SF54">
    <property type="entry name" value="DNA-DIRECTED RNA POLYMERASE SUBUNIT BETA"/>
    <property type="match status" value="1"/>
</dbReference>
<dbReference type="GO" id="GO:0003677">
    <property type="term" value="F:DNA binding"/>
    <property type="evidence" value="ECO:0007669"/>
    <property type="project" value="UniProtKB-UniRule"/>
</dbReference>
<dbReference type="Gene3D" id="4.10.860.120">
    <property type="entry name" value="RNA polymerase II, clamp domain"/>
    <property type="match status" value="1"/>
</dbReference>
<dbReference type="GO" id="GO:0003899">
    <property type="term" value="F:DNA-directed RNA polymerase activity"/>
    <property type="evidence" value="ECO:0007669"/>
    <property type="project" value="UniProtKB-UniRule"/>
</dbReference>
<keyword evidence="9" id="KW-0460">Magnesium</keyword>
<feature type="binding site" evidence="9">
    <location>
        <position position="110"/>
    </location>
    <ligand>
        <name>Zn(2+)</name>
        <dbReference type="ChEBI" id="CHEBI:29105"/>
    </ligand>
</feature>
<evidence type="ECO:0000256" key="11">
    <source>
        <dbReference type="SAM" id="MobiDB-lite"/>
    </source>
</evidence>
<keyword evidence="3 9" id="KW-0240">DNA-directed RNA polymerase</keyword>
<dbReference type="SMART" id="SM00663">
    <property type="entry name" value="RPOLA_N"/>
    <property type="match status" value="1"/>
</dbReference>
<sequence>MSKSLIGHTSTQKFSNNRHLFKPLKKSSEAQIDSINIGLASPIRILKWSERILPNGKKVGEVVNAKTVNYKTLKPETGGLFCEKIFGPIEDFECLCNPAKRKPKTQNKFCPDCDVEFTVARVRRYRLGHIKLASPVSHIWYLRGRPRFLNILFDRAISLKTKKKKGKIKDLKPIIYGMDGIYVPIFRLLKTNREISSEATLRKKRNFFLTQKKPSSFSEENLAKTPPFVGKTRKTAKTKPSFCNEVTRVKKKTMFFFKPFSSFRRPCFARAMPFGHRKQVRKTCFAGPRVFLPKVRGGFGLRPAGKPNGPKTGLFARPEKGPKGVFLTFVGLAKQKLRKKHNFFLTPKSLFGFLRKKRSFCFAALAKQGPVGPKVFAGPFGLLRYREKPFSKPFGFFEGLAKLPFSEPFWPSPVKKKTMFFFNLEKHNFSGSLGPDQKKPRPEKARPSLFGPRFYNSTWNDAQATLTTKINFVPLRSPGSHKQPIKLSASIFTYNFLHESGLLWYDLVNHNVNPNISLSSVYWKNKNNFSSFCGSLFARNKSCFARPFGLSRANTFHFFFKTRYFTRASKNTCSAAPTKENILFKKNFNKIVCNSRVRRTQVVRTCHCQYNPQSLPTTAKTKANLNGLKFNLCADPKTIYPYQKNKNLVFNRNKQKKMTGFLREEKLFLNIEVLKTENLIFFTEKKSANLPVGQQKNQLLLSFPLIKSKFYYTRKNLLIEAPFVLETSPEDTSTKNPFRFSNPEAAFLTVQSVGSQKLRWFAEASNLPDSKNLSEATLGPNKLAFYGLGRSLRPFGPFVVLRKKHSFCFAAHKRPLGFFGSLVSSEHRNKPSEKSLAKQPPSRPFGPNEVSLAKQAIAKQSNAGRLGSVGPLRSGFAASANKFFGPFWAPKGPSKTLGPTGKPNGPEAGVFARPVWGPKGPAKKPKVRRSCSPASQGNLLSQIDSYYPISSRCVFKFIKGEENKTLEFKDLWSSFTKYMTSNFVKQDMIIQRYSNRLGNRYTLQNGLEYKSIKAVLTGSEAICYWLKNLNLHVLESILKKKIKNLDDKINRHRSRAGLYKFQKKTLKNIIKYRRKVYRIIKLVHYLKRNRLRPDWLMISILPVLPPNLRPIIQLQSNQMAVSDLNQLYKRVLYRNTRIEKYFNRSRETDSHERRFHQRLLQEAVDSLLDNGKGGSPLACSPNGRPFKSLAEILKGKKGRFRQNLLGKRVDYSGRSVIVVGPELKLHECGLPKEMALELFQPFIIRDLINLSHQDTDEKITIVLAKYLIKTEHSIVWKILQKILKNHPILLNRAPTLHRLGIQAFQPKLVDGRAILLHPLVCPAFNADFDGDQMAVHVPLCFQSRAEAWKLMWSRNNLLSPATGEPIIVPSQDMVLGCYYLTTINSNSVRRAFNYPQSSFSVGGKSTFTIREAREVPRIYTSKAKPKTVFPTTLKFSALGSFYPKVGGPKVFQTWPFRGLDLVLAKQGLAKQAKQSSLGSRVLRTQVRRTFYPKSGGPRPQKTIQTIRKKHSFCFAAHKRPLGFFGSLVSSEHRNKPSEKSLAKQPPSRPFGPNEVSLAKQAIAKQSNADRLGSVGPLRSGFAASANKFFGPFWASKGPSKTLGPTGKPKVAQFVGLAKQGPFNFLRKKRRFCFSTPKRPVGFGESLGLAKQGIKSTSITIISKISENLACSDILTVQNNNYSKNQFKQSIVQDGDVNVVMLGKYFSSLEDVLVAFSQNQLFLHSLIWVKWADTVEIENFNEKPIEIRIDRYGNVQKIYSKYFKHVDNQNRQISQFILTTVGRIILNKTITKNSSF</sequence>
<evidence type="ECO:0000256" key="6">
    <source>
        <dbReference type="ARBA" id="ARBA00022695"/>
    </source>
</evidence>
<keyword evidence="4 13" id="KW-0934">Plastid</keyword>
<keyword evidence="6 9" id="KW-0548">Nucleotidyltransferase</keyword>
<comment type="function">
    <text evidence="1 9 10">DNA-dependent RNA polymerase catalyzes the transcription of DNA into RNA using the four ribonucleoside triphosphates as substrates.</text>
</comment>
<evidence type="ECO:0000256" key="3">
    <source>
        <dbReference type="ARBA" id="ARBA00022478"/>
    </source>
</evidence>
<keyword evidence="9" id="KW-0479">Metal-binding</keyword>
<feature type="binding site" evidence="9">
    <location>
        <position position="1331"/>
    </location>
    <ligand>
        <name>Mg(2+)</name>
        <dbReference type="ChEBI" id="CHEBI:18420"/>
    </ligand>
</feature>
<feature type="binding site" evidence="9">
    <location>
        <position position="113"/>
    </location>
    <ligand>
        <name>Zn(2+)</name>
        <dbReference type="ChEBI" id="CHEBI:29105"/>
    </ligand>
</feature>
<comment type="cofactor">
    <cofactor evidence="9">
        <name>Zn(2+)</name>
        <dbReference type="ChEBI" id="CHEBI:29105"/>
    </cofactor>
    <text evidence="9">Binds 1 Zn(2+) ion per subunit.</text>
</comment>
<feature type="region of interest" description="Disordered" evidence="11">
    <location>
        <begin position="911"/>
        <end position="935"/>
    </location>
</feature>
<evidence type="ECO:0000256" key="5">
    <source>
        <dbReference type="ARBA" id="ARBA00022679"/>
    </source>
</evidence>
<dbReference type="PANTHER" id="PTHR19376">
    <property type="entry name" value="DNA-DIRECTED RNA POLYMERASE"/>
    <property type="match status" value="1"/>
</dbReference>
<dbReference type="InterPro" id="IPR045867">
    <property type="entry name" value="DNA-dir_RpoC_beta_prime"/>
</dbReference>
<comment type="similarity">
    <text evidence="2 9">Belongs to the RNA polymerase beta' chain family. RpoC1 subfamily.</text>
</comment>
<comment type="subcellular location">
    <subcellularLocation>
        <location evidence="9">Plastid</location>
        <location evidence="9">Chloroplast</location>
    </subcellularLocation>
</comment>
<dbReference type="GO" id="GO:0006351">
    <property type="term" value="P:DNA-templated transcription"/>
    <property type="evidence" value="ECO:0007669"/>
    <property type="project" value="UniProtKB-UniRule"/>
</dbReference>
<feature type="binding site" evidence="9">
    <location>
        <position position="1329"/>
    </location>
    <ligand>
        <name>Mg(2+)</name>
        <dbReference type="ChEBI" id="CHEBI:18420"/>
    </ligand>
</feature>
<evidence type="ECO:0000256" key="2">
    <source>
        <dbReference type="ARBA" id="ARBA00007207"/>
    </source>
</evidence>
<dbReference type="Pfam" id="PF04997">
    <property type="entry name" value="RNA_pol_Rpb1_1"/>
    <property type="match status" value="2"/>
</dbReference>
<dbReference type="InterPro" id="IPR000722">
    <property type="entry name" value="RNA_pol_asu"/>
</dbReference>
<dbReference type="InterPro" id="IPR006592">
    <property type="entry name" value="RNA_pol_N"/>
</dbReference>
<dbReference type="GO" id="GO:0000428">
    <property type="term" value="C:DNA-directed RNA polymerase complex"/>
    <property type="evidence" value="ECO:0007669"/>
    <property type="project" value="UniProtKB-KW"/>
</dbReference>
<keyword evidence="5 9" id="KW-0808">Transferase</keyword>
<name>A0A097KK26_9CHLO</name>
<keyword evidence="7 9" id="KW-0804">Transcription</keyword>
<evidence type="ECO:0000313" key="13">
    <source>
        <dbReference type="EMBL" id="AIT93520.1"/>
    </source>
</evidence>
<dbReference type="InterPro" id="IPR007080">
    <property type="entry name" value="RNA_pol_Rpb1_1"/>
</dbReference>
<accession>A0A097KK26</accession>
<dbReference type="Gene3D" id="1.10.40.90">
    <property type="match status" value="1"/>
</dbReference>
<evidence type="ECO:0000256" key="9">
    <source>
        <dbReference type="HAMAP-Rule" id="MF_01323"/>
    </source>
</evidence>
<dbReference type="InterPro" id="IPR044893">
    <property type="entry name" value="RNA_pol_Rpb1_clamp_domain"/>
</dbReference>
<feature type="binding site" evidence="9">
    <location>
        <position position="96"/>
    </location>
    <ligand>
        <name>Zn(2+)</name>
        <dbReference type="ChEBI" id="CHEBI:29105"/>
    </ligand>
</feature>
<feature type="region of interest" description="Disordered" evidence="11">
    <location>
        <begin position="1534"/>
        <end position="1553"/>
    </location>
</feature>
<evidence type="ECO:0000256" key="10">
    <source>
        <dbReference type="RuleBase" id="RU004279"/>
    </source>
</evidence>
<evidence type="ECO:0000256" key="8">
    <source>
        <dbReference type="ARBA" id="ARBA00048552"/>
    </source>
</evidence>
<dbReference type="Gene3D" id="2.40.40.20">
    <property type="match status" value="1"/>
</dbReference>
<comment type="catalytic activity">
    <reaction evidence="8 9 10">
        <text>RNA(n) + a ribonucleoside 5'-triphosphate = RNA(n+1) + diphosphate</text>
        <dbReference type="Rhea" id="RHEA:21248"/>
        <dbReference type="Rhea" id="RHEA-COMP:14527"/>
        <dbReference type="Rhea" id="RHEA-COMP:17342"/>
        <dbReference type="ChEBI" id="CHEBI:33019"/>
        <dbReference type="ChEBI" id="CHEBI:61557"/>
        <dbReference type="ChEBI" id="CHEBI:140395"/>
        <dbReference type="EC" id="2.7.7.6"/>
    </reaction>
</comment>
<dbReference type="EMBL" id="KM462862">
    <property type="protein sequence ID" value="AIT93520.1"/>
    <property type="molecule type" value="Genomic_DNA"/>
</dbReference>
<feature type="domain" description="RNA polymerase N-terminal" evidence="12">
    <location>
        <begin position="1094"/>
        <end position="1381"/>
    </location>
</feature>
<comment type="cofactor">
    <cofactor evidence="9">
        <name>Mg(2+)</name>
        <dbReference type="ChEBI" id="CHEBI:18420"/>
    </cofactor>
    <text evidence="9">Binds 1 Mg(2+) ion per subunit.</text>
</comment>
<reference evidence="13" key="1">
    <citation type="journal article" date="2014" name="BMC Evol. Biol.">
        <title>Chloroplast phylogenomic analysis resolves deep-level relationships within the green algal class Trebouxiophyceae.</title>
        <authorList>
            <person name="Lemieux C."/>
            <person name="Otis C."/>
            <person name="Turmel M."/>
        </authorList>
    </citation>
    <scope>NUCLEOTIDE SEQUENCE</scope>
</reference>
<dbReference type="InterPro" id="IPR007066">
    <property type="entry name" value="RNA_pol_Rpb1_3"/>
</dbReference>
<dbReference type="Pfam" id="PF00623">
    <property type="entry name" value="RNA_pol_Rpb1_2"/>
    <property type="match status" value="1"/>
</dbReference>
<dbReference type="GO" id="GO:0009507">
    <property type="term" value="C:chloroplast"/>
    <property type="evidence" value="ECO:0007669"/>
    <property type="project" value="UniProtKB-SubCell"/>
</dbReference>
<keyword evidence="13" id="KW-0150">Chloroplast</keyword>
<dbReference type="InterPro" id="IPR042102">
    <property type="entry name" value="RNA_pol_Rpb1_3_sf"/>
</dbReference>
<evidence type="ECO:0000259" key="12">
    <source>
        <dbReference type="SMART" id="SM00663"/>
    </source>
</evidence>
<dbReference type="InterPro" id="IPR034678">
    <property type="entry name" value="RNApol_RpoC1"/>
</dbReference>
<evidence type="ECO:0000256" key="7">
    <source>
        <dbReference type="ARBA" id="ARBA00023163"/>
    </source>
</evidence>
<proteinExistence type="inferred from homology"/>
<keyword evidence="9" id="KW-0862">Zinc</keyword>